<reference evidence="1" key="2">
    <citation type="submission" date="2020-11" db="EMBL/GenBank/DDBJ databases">
        <authorList>
            <person name="McCartney M.A."/>
            <person name="Auch B."/>
            <person name="Kono T."/>
            <person name="Mallez S."/>
            <person name="Becker A."/>
            <person name="Gohl D.M."/>
            <person name="Silverstein K.A.T."/>
            <person name="Koren S."/>
            <person name="Bechman K.B."/>
            <person name="Herman A."/>
            <person name="Abrahante J.E."/>
            <person name="Garbe J."/>
        </authorList>
    </citation>
    <scope>NUCLEOTIDE SEQUENCE</scope>
    <source>
        <strain evidence="1">Duluth1</strain>
        <tissue evidence="1">Whole animal</tissue>
    </source>
</reference>
<reference evidence="1" key="1">
    <citation type="journal article" date="2019" name="bioRxiv">
        <title>The Genome of the Zebra Mussel, Dreissena polymorpha: A Resource for Invasive Species Research.</title>
        <authorList>
            <person name="McCartney M.A."/>
            <person name="Auch B."/>
            <person name="Kono T."/>
            <person name="Mallez S."/>
            <person name="Zhang Y."/>
            <person name="Obille A."/>
            <person name="Becker A."/>
            <person name="Abrahante J.E."/>
            <person name="Garbe J."/>
            <person name="Badalamenti J.P."/>
            <person name="Herman A."/>
            <person name="Mangelson H."/>
            <person name="Liachko I."/>
            <person name="Sullivan S."/>
            <person name="Sone E.D."/>
            <person name="Koren S."/>
            <person name="Silverstein K.A.T."/>
            <person name="Beckman K.B."/>
            <person name="Gohl D.M."/>
        </authorList>
    </citation>
    <scope>NUCLEOTIDE SEQUENCE</scope>
    <source>
        <strain evidence="1">Duluth1</strain>
        <tissue evidence="1">Whole animal</tissue>
    </source>
</reference>
<protein>
    <recommendedName>
        <fullName evidence="3">Reverse transcriptase domain-containing protein</fullName>
    </recommendedName>
</protein>
<proteinExistence type="predicted"/>
<dbReference type="Proteomes" id="UP000828390">
    <property type="component" value="Unassembled WGS sequence"/>
</dbReference>
<organism evidence="1 2">
    <name type="scientific">Dreissena polymorpha</name>
    <name type="common">Zebra mussel</name>
    <name type="synonym">Mytilus polymorpha</name>
    <dbReference type="NCBI Taxonomy" id="45954"/>
    <lineage>
        <taxon>Eukaryota</taxon>
        <taxon>Metazoa</taxon>
        <taxon>Spiralia</taxon>
        <taxon>Lophotrochozoa</taxon>
        <taxon>Mollusca</taxon>
        <taxon>Bivalvia</taxon>
        <taxon>Autobranchia</taxon>
        <taxon>Heteroconchia</taxon>
        <taxon>Euheterodonta</taxon>
        <taxon>Imparidentia</taxon>
        <taxon>Neoheterodontei</taxon>
        <taxon>Myida</taxon>
        <taxon>Dreissenoidea</taxon>
        <taxon>Dreissenidae</taxon>
        <taxon>Dreissena</taxon>
    </lineage>
</organism>
<accession>A0A9D4MBW6</accession>
<name>A0A9D4MBW6_DREPO</name>
<sequence>MKSSTDQKRNGIQWTLFKQLKDIDFADDLALLSHTQQQMPRSTNMVASNSVKLGLNIIRVFKTDASNDIPITVQGEALEEVDSFHISSAFGTIMQERTIEPASVKHEQPSIS</sequence>
<gene>
    <name evidence="1" type="ORF">DPMN_036629</name>
</gene>
<evidence type="ECO:0008006" key="3">
    <source>
        <dbReference type="Google" id="ProtNLM"/>
    </source>
</evidence>
<keyword evidence="2" id="KW-1185">Reference proteome</keyword>
<evidence type="ECO:0000313" key="1">
    <source>
        <dbReference type="EMBL" id="KAH3873394.1"/>
    </source>
</evidence>
<dbReference type="AlphaFoldDB" id="A0A9D4MBW6"/>
<comment type="caution">
    <text evidence="1">The sequence shown here is derived from an EMBL/GenBank/DDBJ whole genome shotgun (WGS) entry which is preliminary data.</text>
</comment>
<dbReference type="EMBL" id="JAIWYP010000002">
    <property type="protein sequence ID" value="KAH3873394.1"/>
    <property type="molecule type" value="Genomic_DNA"/>
</dbReference>
<evidence type="ECO:0000313" key="2">
    <source>
        <dbReference type="Proteomes" id="UP000828390"/>
    </source>
</evidence>